<feature type="domain" description="Tyr recombinase" evidence="2">
    <location>
        <begin position="361"/>
        <end position="544"/>
    </location>
</feature>
<evidence type="ECO:0000256" key="1">
    <source>
        <dbReference type="ARBA" id="ARBA00023172"/>
    </source>
</evidence>
<dbReference type="GO" id="GO:0003677">
    <property type="term" value="F:DNA binding"/>
    <property type="evidence" value="ECO:0007669"/>
    <property type="project" value="InterPro"/>
</dbReference>
<keyword evidence="1" id="KW-0233">DNA recombination</keyword>
<dbReference type="Pfam" id="PF00589">
    <property type="entry name" value="Phage_integrase"/>
    <property type="match status" value="1"/>
</dbReference>
<dbReference type="PANTHER" id="PTHR34605:SF3">
    <property type="entry name" value="P CELL-TYPE AGGLUTINATION PROTEIN MAP4-LIKE-RELATED"/>
    <property type="match status" value="1"/>
</dbReference>
<dbReference type="InterPro" id="IPR002104">
    <property type="entry name" value="Integrase_catalytic"/>
</dbReference>
<accession>A0A0D6L8R6</accession>
<protein>
    <recommendedName>
        <fullName evidence="2">Tyr recombinase domain-containing protein</fullName>
    </recommendedName>
</protein>
<name>A0A0D6L8R6_9BILA</name>
<dbReference type="InterPro" id="IPR011010">
    <property type="entry name" value="DNA_brk_join_enz"/>
</dbReference>
<dbReference type="PROSITE" id="PS51898">
    <property type="entry name" value="TYR_RECOMBINASE"/>
    <property type="match status" value="1"/>
</dbReference>
<evidence type="ECO:0000259" key="2">
    <source>
        <dbReference type="PROSITE" id="PS51898"/>
    </source>
</evidence>
<gene>
    <name evidence="3" type="ORF">ANCCEY_12871</name>
</gene>
<dbReference type="Proteomes" id="UP000054495">
    <property type="component" value="Unassembled WGS sequence"/>
</dbReference>
<sequence length="544" mass="60116">MASDDGQGQVPEAVEEIIQLSREDLEDMLAQARASGSMNSLSNAPSSSTKVFFHFLPSSSQLLELSSAVVEYAPVEYDIKSNLLQVITLLTQRNELLVVADKDPDVFEFYDKHTKAASMQSSNPILAAFILEKKKKEEKKPSTSKQSSWKPRFQPYPRFQPFRAGGAAWALAPPPYQPIQFAAGRPYGPQAGYGAQGFEGVKRAWKAVVSAIAEKEKQNFALSYRWALSPTEKLDIQELLTDSRRKQAAETARLAVNAELVEVANIIDSCMDTAVATGTLTIYRRVRRNFLDFIRKFRFPIAGLPKLRNVFIAHLINQGKQKALGYHIAALAHFFGPLTDEDADIQRALLGTASRKGMAVKHRTKASPHDVQKIVEWALSIGSLKAVSAGFMIQLAYAAFLRVSELCHLQFADLTCKEGSTWWLTIEKSKTDQLQTGATIAFQLDDLGESLRKKFWELKNAKFPSEFIFSSRNGSAPSRDFIVRQIKWAVASAGLGSRGLTTHSFRGGAATAAVRAGKQTASIMRAGRWKSAEAFQCYVGPTPL</sequence>
<dbReference type="PANTHER" id="PTHR34605">
    <property type="entry name" value="PHAGE_INTEGRASE DOMAIN-CONTAINING PROTEIN"/>
    <property type="match status" value="1"/>
</dbReference>
<dbReference type="InterPro" id="IPR052925">
    <property type="entry name" value="Phage_Integrase-like_Recomb"/>
</dbReference>
<proteinExistence type="predicted"/>
<dbReference type="GO" id="GO:0015074">
    <property type="term" value="P:DNA integration"/>
    <property type="evidence" value="ECO:0007669"/>
    <property type="project" value="InterPro"/>
</dbReference>
<organism evidence="3 4">
    <name type="scientific">Ancylostoma ceylanicum</name>
    <dbReference type="NCBI Taxonomy" id="53326"/>
    <lineage>
        <taxon>Eukaryota</taxon>
        <taxon>Metazoa</taxon>
        <taxon>Ecdysozoa</taxon>
        <taxon>Nematoda</taxon>
        <taxon>Chromadorea</taxon>
        <taxon>Rhabditida</taxon>
        <taxon>Rhabditina</taxon>
        <taxon>Rhabditomorpha</taxon>
        <taxon>Strongyloidea</taxon>
        <taxon>Ancylostomatidae</taxon>
        <taxon>Ancylostomatinae</taxon>
        <taxon>Ancylostoma</taxon>
    </lineage>
</organism>
<dbReference type="SUPFAM" id="SSF56349">
    <property type="entry name" value="DNA breaking-rejoining enzymes"/>
    <property type="match status" value="1"/>
</dbReference>
<dbReference type="InterPro" id="IPR013762">
    <property type="entry name" value="Integrase-like_cat_sf"/>
</dbReference>
<evidence type="ECO:0000313" key="3">
    <source>
        <dbReference type="EMBL" id="EPB68034.1"/>
    </source>
</evidence>
<dbReference type="EMBL" id="KE125517">
    <property type="protein sequence ID" value="EPB68034.1"/>
    <property type="molecule type" value="Genomic_DNA"/>
</dbReference>
<dbReference type="AlphaFoldDB" id="A0A0D6L8R6"/>
<keyword evidence="4" id="KW-1185">Reference proteome</keyword>
<dbReference type="GO" id="GO:0006310">
    <property type="term" value="P:DNA recombination"/>
    <property type="evidence" value="ECO:0007669"/>
    <property type="project" value="UniProtKB-KW"/>
</dbReference>
<evidence type="ECO:0000313" key="4">
    <source>
        <dbReference type="Proteomes" id="UP000054495"/>
    </source>
</evidence>
<dbReference type="Gene3D" id="1.10.443.10">
    <property type="entry name" value="Intergrase catalytic core"/>
    <property type="match status" value="1"/>
</dbReference>
<reference evidence="3 4" key="1">
    <citation type="submission" date="2013-05" db="EMBL/GenBank/DDBJ databases">
        <title>Draft genome of the parasitic nematode Anyclostoma ceylanicum.</title>
        <authorList>
            <person name="Mitreva M."/>
        </authorList>
    </citation>
    <scope>NUCLEOTIDE SEQUENCE [LARGE SCALE GENOMIC DNA]</scope>
</reference>